<evidence type="ECO:0000259" key="9">
    <source>
        <dbReference type="Pfam" id="PF13231"/>
    </source>
</evidence>
<evidence type="ECO:0000256" key="6">
    <source>
        <dbReference type="ARBA" id="ARBA00022989"/>
    </source>
</evidence>
<organism evidence="10 11">
    <name type="scientific">Candidatus Nitrososphaera evergladensis SR1</name>
    <dbReference type="NCBI Taxonomy" id="1459636"/>
    <lineage>
        <taxon>Archaea</taxon>
        <taxon>Nitrososphaerota</taxon>
        <taxon>Nitrososphaeria</taxon>
        <taxon>Nitrososphaerales</taxon>
        <taxon>Nitrososphaeraceae</taxon>
        <taxon>Nitrososphaera</taxon>
    </lineage>
</organism>
<feature type="domain" description="Glycosyltransferase RgtA/B/C/D-like" evidence="9">
    <location>
        <begin position="91"/>
        <end position="248"/>
    </location>
</feature>
<feature type="transmembrane region" description="Helical" evidence="8">
    <location>
        <begin position="386"/>
        <end position="410"/>
    </location>
</feature>
<dbReference type="GeneID" id="41597500"/>
<feature type="transmembrane region" description="Helical" evidence="8">
    <location>
        <begin position="288"/>
        <end position="312"/>
    </location>
</feature>
<feature type="transmembrane region" description="Helical" evidence="8">
    <location>
        <begin position="118"/>
        <end position="138"/>
    </location>
</feature>
<dbReference type="KEGG" id="nev:NTE_01731"/>
<keyword evidence="4 10" id="KW-0808">Transferase</keyword>
<dbReference type="PANTHER" id="PTHR33908:SF11">
    <property type="entry name" value="MEMBRANE PROTEIN"/>
    <property type="match status" value="1"/>
</dbReference>
<feature type="transmembrane region" description="Helical" evidence="8">
    <location>
        <begin position="12"/>
        <end position="35"/>
    </location>
</feature>
<keyword evidence="11" id="KW-1185">Reference proteome</keyword>
<feature type="transmembrane region" description="Helical" evidence="8">
    <location>
        <begin position="324"/>
        <end position="344"/>
    </location>
</feature>
<reference evidence="10 11" key="1">
    <citation type="journal article" date="2014" name="PLoS ONE">
        <title>Genome Sequence of Candidatus Nitrososphaera evergladensis from Group I.1b Enriched from Everglades Soil Reveals Novel Genomic Features of the Ammonia-Oxidizing Archaea.</title>
        <authorList>
            <person name="Zhalnina K.V."/>
            <person name="Dias R."/>
            <person name="Leonard M.T."/>
            <person name="Dorr de Quadros P."/>
            <person name="Camargo F.A."/>
            <person name="Drew J.C."/>
            <person name="Farmerie W.G."/>
            <person name="Daroub S.H."/>
            <person name="Triplett E.W."/>
        </authorList>
    </citation>
    <scope>NUCLEOTIDE SEQUENCE [LARGE SCALE GENOMIC DNA]</scope>
    <source>
        <strain evidence="10 11">SR1</strain>
    </source>
</reference>
<gene>
    <name evidence="10" type="ORF">NTE_01731</name>
</gene>
<dbReference type="Proteomes" id="UP000028194">
    <property type="component" value="Chromosome"/>
</dbReference>
<protein>
    <submittedName>
        <fullName evidence="10">PMT family glycosyltransferase, 4-amino-4-deoxy-L-arabinose transferase</fullName>
    </submittedName>
</protein>
<dbReference type="PANTHER" id="PTHR33908">
    <property type="entry name" value="MANNOSYLTRANSFERASE YKCB-RELATED"/>
    <property type="match status" value="1"/>
</dbReference>
<dbReference type="Pfam" id="PF13231">
    <property type="entry name" value="PMT_2"/>
    <property type="match status" value="1"/>
</dbReference>
<keyword evidence="6 8" id="KW-1133">Transmembrane helix</keyword>
<keyword evidence="5 8" id="KW-0812">Transmembrane</keyword>
<dbReference type="EMBL" id="CP007174">
    <property type="protein sequence ID" value="AIF83792.1"/>
    <property type="molecule type" value="Genomic_DNA"/>
</dbReference>
<accession>A0A075MSN5</accession>
<comment type="subcellular location">
    <subcellularLocation>
        <location evidence="1">Cell membrane</location>
        <topology evidence="1">Multi-pass membrane protein</topology>
    </subcellularLocation>
</comment>
<evidence type="ECO:0000256" key="7">
    <source>
        <dbReference type="ARBA" id="ARBA00023136"/>
    </source>
</evidence>
<evidence type="ECO:0000256" key="1">
    <source>
        <dbReference type="ARBA" id="ARBA00004651"/>
    </source>
</evidence>
<feature type="transmembrane region" description="Helical" evidence="8">
    <location>
        <begin position="229"/>
        <end position="248"/>
    </location>
</feature>
<name>A0A075MSN5_9ARCH</name>
<sequence>MLQIAVSRGGKEPVIIFLAVIAIGLAAAFYLYFVVDKYSLLYYWDAVSHSVAARKLVDWGENPGLGQIGTVWMPLPHFLLIPFVLVDLLFSTGFAGTALSLPCLALTSVYLYKIAKGLQIPGIAVIPAYAAFAGALLYATNPNILYLGITSMTEAPFMLFFVASAYYFQMWYQKGNKLRDLILCSVFLSFATLCRYESWFLPVFLIIVVGVFAIKKKEGKDQQSNNRKALAILASILSLSSIVFWLAWNQYHYGDPFEFSNAQYYSASWYAQNRPFRELLFLQPANVLSVYGVTALAMYGPILLGAGVAGYYVFRKARIDGKKIVLLFLALPPLFTIVSLLIGIGEMSYWFNSRFMVLLSPLIIVMTCIFLAKVGDDGRIVKRRRAITIAAIVGALFIYQLAIPAFAAVITVDDAKGGYSVKENQLAIKTGEALKSLYDGNGKIMVLTGSGLEQRIMVTSGIALRNFDEIIEPSTWKASFKEPWSYDRWLVITSHPGSDALNTTKYWLDRQDELATHYNTVYENEYYKIMALK</sequence>
<dbReference type="InterPro" id="IPR038731">
    <property type="entry name" value="RgtA/B/C-like"/>
</dbReference>
<evidence type="ECO:0000313" key="11">
    <source>
        <dbReference type="Proteomes" id="UP000028194"/>
    </source>
</evidence>
<evidence type="ECO:0000313" key="10">
    <source>
        <dbReference type="EMBL" id="AIF83792.1"/>
    </source>
</evidence>
<dbReference type="eggNOG" id="arCOG00567">
    <property type="taxonomic scope" value="Archaea"/>
</dbReference>
<dbReference type="AlphaFoldDB" id="A0A075MSN5"/>
<feature type="transmembrane region" description="Helical" evidence="8">
    <location>
        <begin position="144"/>
        <end position="166"/>
    </location>
</feature>
<dbReference type="RefSeq" id="WP_148700496.1">
    <property type="nucleotide sequence ID" value="NZ_CP007174.1"/>
</dbReference>
<evidence type="ECO:0000256" key="4">
    <source>
        <dbReference type="ARBA" id="ARBA00022679"/>
    </source>
</evidence>
<evidence type="ECO:0000256" key="3">
    <source>
        <dbReference type="ARBA" id="ARBA00022676"/>
    </source>
</evidence>
<evidence type="ECO:0000256" key="8">
    <source>
        <dbReference type="SAM" id="Phobius"/>
    </source>
</evidence>
<keyword evidence="2" id="KW-1003">Cell membrane</keyword>
<evidence type="ECO:0000256" key="5">
    <source>
        <dbReference type="ARBA" id="ARBA00022692"/>
    </source>
</evidence>
<dbReference type="GO" id="GO:0008610">
    <property type="term" value="P:lipid biosynthetic process"/>
    <property type="evidence" value="ECO:0007669"/>
    <property type="project" value="UniProtKB-ARBA"/>
</dbReference>
<keyword evidence="3" id="KW-0328">Glycosyltransferase</keyword>
<feature type="transmembrane region" description="Helical" evidence="8">
    <location>
        <begin position="356"/>
        <end position="374"/>
    </location>
</feature>
<dbReference type="GO" id="GO:0016763">
    <property type="term" value="F:pentosyltransferase activity"/>
    <property type="evidence" value="ECO:0007669"/>
    <property type="project" value="TreeGrafter"/>
</dbReference>
<dbReference type="HOGENOM" id="CLU_490742_0_0_2"/>
<keyword evidence="7 8" id="KW-0472">Membrane</keyword>
<dbReference type="OrthoDB" id="11022at2157"/>
<dbReference type="InterPro" id="IPR050297">
    <property type="entry name" value="LipidA_mod_glycosyltrf_83"/>
</dbReference>
<proteinExistence type="predicted"/>
<dbReference type="STRING" id="1459636.NTE_01731"/>
<evidence type="ECO:0000256" key="2">
    <source>
        <dbReference type="ARBA" id="ARBA00022475"/>
    </source>
</evidence>
<feature type="transmembrane region" description="Helical" evidence="8">
    <location>
        <begin position="79"/>
        <end position="106"/>
    </location>
</feature>
<dbReference type="GO" id="GO:0005886">
    <property type="term" value="C:plasma membrane"/>
    <property type="evidence" value="ECO:0007669"/>
    <property type="project" value="UniProtKB-SubCell"/>
</dbReference>